<evidence type="ECO:0000313" key="2">
    <source>
        <dbReference type="EMBL" id="KAK7949347.1"/>
    </source>
</evidence>
<dbReference type="InterPro" id="IPR002156">
    <property type="entry name" value="RNaseH_domain"/>
</dbReference>
<dbReference type="EMBL" id="JAQQWE010000006">
    <property type="protein sequence ID" value="KAK7949347.1"/>
    <property type="molecule type" value="Genomic_DNA"/>
</dbReference>
<comment type="caution">
    <text evidence="2">The sequence shown here is derived from an EMBL/GenBank/DDBJ whole genome shotgun (WGS) entry which is preliminary data.</text>
</comment>
<dbReference type="PROSITE" id="PS50879">
    <property type="entry name" value="RNASE_H_1"/>
    <property type="match status" value="1"/>
</dbReference>
<reference evidence="2 3" key="1">
    <citation type="submission" date="2023-01" db="EMBL/GenBank/DDBJ databases">
        <title>Analysis of 21 Apiospora genomes using comparative genomics revels a genus with tremendous synthesis potential of carbohydrate active enzymes and secondary metabolites.</title>
        <authorList>
            <person name="Sorensen T."/>
        </authorList>
    </citation>
    <scope>NUCLEOTIDE SEQUENCE [LARGE SCALE GENOMIC DNA]</scope>
    <source>
        <strain evidence="2 3">CBS 24483</strain>
    </source>
</reference>
<feature type="domain" description="RNase H type-1" evidence="1">
    <location>
        <begin position="1"/>
        <end position="136"/>
    </location>
</feature>
<dbReference type="InterPro" id="IPR036397">
    <property type="entry name" value="RNaseH_sf"/>
</dbReference>
<sequence>MATRFYPEEHLGRALSDRESVDLPLLFTHLEDDLEHSLIVAVDGACRKNGQPDAQAAIVKSHSTCLVSSMTEWIFTWVVNGFANKQGLPLQNQDLFQQLLYCVVCMTQKQKIQVQFWHVGREDNQDADKLANSAFLGATTQATTSPPWDFRRMPAAANCSSSGVSFRHISLQSSLKRPLKEKSP</sequence>
<dbReference type="Pfam" id="PF00075">
    <property type="entry name" value="RNase_H"/>
    <property type="match status" value="1"/>
</dbReference>
<name>A0ABR1QAL9_9PEZI</name>
<dbReference type="Proteomes" id="UP001391051">
    <property type="component" value="Unassembled WGS sequence"/>
</dbReference>
<dbReference type="GeneID" id="92079517"/>
<dbReference type="SUPFAM" id="SSF53098">
    <property type="entry name" value="Ribonuclease H-like"/>
    <property type="match status" value="1"/>
</dbReference>
<organism evidence="2 3">
    <name type="scientific">Apiospora aurea</name>
    <dbReference type="NCBI Taxonomy" id="335848"/>
    <lineage>
        <taxon>Eukaryota</taxon>
        <taxon>Fungi</taxon>
        <taxon>Dikarya</taxon>
        <taxon>Ascomycota</taxon>
        <taxon>Pezizomycotina</taxon>
        <taxon>Sordariomycetes</taxon>
        <taxon>Xylariomycetidae</taxon>
        <taxon>Amphisphaeriales</taxon>
        <taxon>Apiosporaceae</taxon>
        <taxon>Apiospora</taxon>
    </lineage>
</organism>
<dbReference type="RefSeq" id="XP_066698853.1">
    <property type="nucleotide sequence ID" value="XM_066846455.1"/>
</dbReference>
<protein>
    <recommendedName>
        <fullName evidence="1">RNase H type-1 domain-containing protein</fullName>
    </recommendedName>
</protein>
<proteinExistence type="predicted"/>
<gene>
    <name evidence="2" type="ORF">PG986_010233</name>
</gene>
<keyword evidence="3" id="KW-1185">Reference proteome</keyword>
<evidence type="ECO:0000259" key="1">
    <source>
        <dbReference type="PROSITE" id="PS50879"/>
    </source>
</evidence>
<evidence type="ECO:0000313" key="3">
    <source>
        <dbReference type="Proteomes" id="UP001391051"/>
    </source>
</evidence>
<accession>A0ABR1QAL9</accession>
<dbReference type="Gene3D" id="3.30.420.10">
    <property type="entry name" value="Ribonuclease H-like superfamily/Ribonuclease H"/>
    <property type="match status" value="1"/>
</dbReference>
<dbReference type="InterPro" id="IPR012337">
    <property type="entry name" value="RNaseH-like_sf"/>
</dbReference>